<sequence>MAPVQDPNFRDRLNALSEKYGATIPATMAAIAAALSHCRNADADEQSLHRLHELLHGVAGSAATFGYPVLGTEARRLEQEVRPLLGKRPVEVADWGALEGMVAQYLSWAAIDPKATEYKV</sequence>
<feature type="domain" description="HPt" evidence="2">
    <location>
        <begin position="20"/>
        <end position="107"/>
    </location>
</feature>
<dbReference type="AlphaFoldDB" id="A0A7X2IRC8"/>
<dbReference type="InterPro" id="IPR036641">
    <property type="entry name" value="HPT_dom_sf"/>
</dbReference>
<dbReference type="GO" id="GO:0004672">
    <property type="term" value="F:protein kinase activity"/>
    <property type="evidence" value="ECO:0007669"/>
    <property type="project" value="UniProtKB-ARBA"/>
</dbReference>
<evidence type="ECO:0000259" key="2">
    <source>
        <dbReference type="Pfam" id="PF01627"/>
    </source>
</evidence>
<organism evidence="3 4">
    <name type="scientific">Pseudoduganella rivuli</name>
    <dbReference type="NCBI Taxonomy" id="2666085"/>
    <lineage>
        <taxon>Bacteria</taxon>
        <taxon>Pseudomonadati</taxon>
        <taxon>Pseudomonadota</taxon>
        <taxon>Betaproteobacteria</taxon>
        <taxon>Burkholderiales</taxon>
        <taxon>Oxalobacteraceae</taxon>
        <taxon>Telluria group</taxon>
        <taxon>Pseudoduganella</taxon>
    </lineage>
</organism>
<evidence type="ECO:0000313" key="4">
    <source>
        <dbReference type="Proteomes" id="UP000446768"/>
    </source>
</evidence>
<reference evidence="3 4" key="1">
    <citation type="submission" date="2019-11" db="EMBL/GenBank/DDBJ databases">
        <title>Novel species isolated from a subtropical stream in China.</title>
        <authorList>
            <person name="Lu H."/>
        </authorList>
    </citation>
    <scope>NUCLEOTIDE SEQUENCE [LARGE SCALE GENOMIC DNA]</scope>
    <source>
        <strain evidence="3 4">FT92W</strain>
    </source>
</reference>
<accession>A0A7X2IRC8</accession>
<dbReference type="SUPFAM" id="SSF47226">
    <property type="entry name" value="Histidine-containing phosphotransfer domain, HPT domain"/>
    <property type="match status" value="1"/>
</dbReference>
<dbReference type="Proteomes" id="UP000446768">
    <property type="component" value="Unassembled WGS sequence"/>
</dbReference>
<dbReference type="EMBL" id="WKJJ01000016">
    <property type="protein sequence ID" value="MRV74665.1"/>
    <property type="molecule type" value="Genomic_DNA"/>
</dbReference>
<evidence type="ECO:0000313" key="3">
    <source>
        <dbReference type="EMBL" id="MRV74665.1"/>
    </source>
</evidence>
<comment type="caution">
    <text evidence="3">The sequence shown here is derived from an EMBL/GenBank/DDBJ whole genome shotgun (WGS) entry which is preliminary data.</text>
</comment>
<dbReference type="Gene3D" id="1.20.120.160">
    <property type="entry name" value="HPT domain"/>
    <property type="match status" value="1"/>
</dbReference>
<proteinExistence type="predicted"/>
<keyword evidence="4" id="KW-1185">Reference proteome</keyword>
<protein>
    <submittedName>
        <fullName evidence="3">Hpt domain-containing protein</fullName>
    </submittedName>
</protein>
<dbReference type="InterPro" id="IPR008207">
    <property type="entry name" value="Sig_transdc_His_kin_Hpt_dom"/>
</dbReference>
<dbReference type="GO" id="GO:0000160">
    <property type="term" value="P:phosphorelay signal transduction system"/>
    <property type="evidence" value="ECO:0007669"/>
    <property type="project" value="UniProtKB-KW"/>
</dbReference>
<name>A0A7X2IRC8_9BURK</name>
<dbReference type="Pfam" id="PF01627">
    <property type="entry name" value="Hpt"/>
    <property type="match status" value="1"/>
</dbReference>
<gene>
    <name evidence="3" type="ORF">GJ700_23420</name>
</gene>
<keyword evidence="1" id="KW-0902">Two-component regulatory system</keyword>
<evidence type="ECO:0000256" key="1">
    <source>
        <dbReference type="ARBA" id="ARBA00023012"/>
    </source>
</evidence>
<dbReference type="RefSeq" id="WP_154378488.1">
    <property type="nucleotide sequence ID" value="NZ_WKJJ01000016.1"/>
</dbReference>